<dbReference type="KEGG" id="mmao:MMOS7_00290"/>
<dbReference type="AlphaFoldDB" id="A0A2Z5PJR5"/>
<proteinExistence type="predicted"/>
<organism evidence="1 2">
    <name type="scientific">Methanococcus maripaludis OS7</name>
    <dbReference type="NCBI Taxonomy" id="637915"/>
    <lineage>
        <taxon>Archaea</taxon>
        <taxon>Methanobacteriati</taxon>
        <taxon>Methanobacteriota</taxon>
        <taxon>Methanomada group</taxon>
        <taxon>Methanococci</taxon>
        <taxon>Methanococcales</taxon>
        <taxon>Methanococcaceae</taxon>
        <taxon>Methanococcus</taxon>
    </lineage>
</organism>
<sequence>MKRGELIKETYEIDVPEGCEVIILQDKPVPPFGDSKHIIIPKNLKIVRADVILCVEAENR</sequence>
<reference evidence="1 2" key="1">
    <citation type="submission" date="2009-06" db="EMBL/GenBank/DDBJ databases">
        <title>Molecular Evidence for Microbiologically Influenced Corrosion from genome of Methanogen.</title>
        <authorList>
            <person name="Ito N."/>
            <person name="Tsurumaru H."/>
            <person name="Shimizu A."/>
            <person name="Harada T."/>
            <person name="Hosoyama A."/>
            <person name="Horikawa H."/>
            <person name="Wakai S."/>
            <person name="Sasaki K."/>
            <person name="Nishijima K."/>
            <person name="Ataku H."/>
            <person name="Yamazaki J."/>
            <person name="Mise M."/>
            <person name="Yamazaki S."/>
            <person name="Tanikawa S."/>
            <person name="Harayama S."/>
            <person name="Fujita N."/>
        </authorList>
    </citation>
    <scope>NUCLEOTIDE SEQUENCE [LARGE SCALE GENOMIC DNA]</scope>
    <source>
        <strain evidence="2">OS7 ( NBRC 103642)</strain>
    </source>
</reference>
<dbReference type="GeneID" id="37874495"/>
<accession>A0A2Z5PJR5</accession>
<protein>
    <submittedName>
        <fullName evidence="1">Uncharacterized protein</fullName>
    </submittedName>
</protein>
<evidence type="ECO:0000313" key="2">
    <source>
        <dbReference type="Proteomes" id="UP000263689"/>
    </source>
</evidence>
<gene>
    <name evidence="1" type="ORF">MMOS7_00290</name>
</gene>
<dbReference type="Proteomes" id="UP000263689">
    <property type="component" value="Chromosome"/>
</dbReference>
<dbReference type="RefSeq" id="WP_119720458.1">
    <property type="nucleotide sequence ID" value="NZ_AP011528.1"/>
</dbReference>
<name>A0A2Z5PJR5_METMI</name>
<evidence type="ECO:0000313" key="1">
    <source>
        <dbReference type="EMBL" id="BAP62115.1"/>
    </source>
</evidence>
<dbReference type="EMBL" id="AP011528">
    <property type="protein sequence ID" value="BAP62115.1"/>
    <property type="molecule type" value="Genomic_DNA"/>
</dbReference>